<gene>
    <name evidence="5" type="ORF">EDD40_1114</name>
</gene>
<comment type="cofactor">
    <cofactor evidence="1">
        <name>FAD</name>
        <dbReference type="ChEBI" id="CHEBI:57692"/>
    </cofactor>
</comment>
<evidence type="ECO:0000256" key="3">
    <source>
        <dbReference type="ARBA" id="ARBA00022827"/>
    </source>
</evidence>
<dbReference type="InterPro" id="IPR050641">
    <property type="entry name" value="RIFMO-like"/>
</dbReference>
<dbReference type="PRINTS" id="PR00420">
    <property type="entry name" value="RNGMNOXGNASE"/>
</dbReference>
<keyword evidence="6" id="KW-1185">Reference proteome</keyword>
<dbReference type="Pfam" id="PF01494">
    <property type="entry name" value="FAD_binding_3"/>
    <property type="match status" value="1"/>
</dbReference>
<protein>
    <submittedName>
        <fullName evidence="5">2-polyprenyl-6-methoxyphenol hydroxylase-like FAD-dependent oxidoreductase</fullName>
    </submittedName>
</protein>
<accession>A0A3N1H057</accession>
<dbReference type="Proteomes" id="UP000268727">
    <property type="component" value="Unassembled WGS sequence"/>
</dbReference>
<keyword evidence="3" id="KW-0274">FAD</keyword>
<evidence type="ECO:0000313" key="6">
    <source>
        <dbReference type="Proteomes" id="UP000268727"/>
    </source>
</evidence>
<dbReference type="PANTHER" id="PTHR43004">
    <property type="entry name" value="TRK SYSTEM POTASSIUM UPTAKE PROTEIN"/>
    <property type="match status" value="1"/>
</dbReference>
<dbReference type="Gene3D" id="3.50.50.60">
    <property type="entry name" value="FAD/NAD(P)-binding domain"/>
    <property type="match status" value="1"/>
</dbReference>
<dbReference type="SUPFAM" id="SSF51905">
    <property type="entry name" value="FAD/NAD(P)-binding domain"/>
    <property type="match status" value="1"/>
</dbReference>
<dbReference type="RefSeq" id="WP_170184960.1">
    <property type="nucleotide sequence ID" value="NZ_RJKM01000001.1"/>
</dbReference>
<sequence length="488" mass="52033">MKSRTTVVIVGAGPCGLTAAVELLKLGVPVRLLEASTEKMTGTRALQLWPPALDIYQGIGIREEADQLGVTVRTNVYNMAGGKVLRVALGAENEPLLLPQEHTVRLLEEALEAAGGKVERGVTFEDLVPGEDSVTVQVTGASGTELIEADWVIGADGVRSAVRERLDIGFPGQRVPTNLILAEGRVDGDFEEGAVHYFLGRGGSLVFAPMSGGRVRVSAPIPPDLPIDETGVQRLLDERGPGDLKVVSLDHIGTFSSSERIASSLRRGRVFLVGDAAHTHSPLGGQGLNLGLQDVHNLTWKLAGVVRGRFGAQVLAGYEVERRQAAEQIVGMTGRMMRMFMLKPAAARVRNAVWGVLDRTGALRRWFVPLLAGWGVRYTDELLRVGAKRGRAKPGTRTPHWVPARDTDGRLRLLTTGDASAPPVAGARALAERNASLVAHDHFAGRSEGFLVLRPDGYVAASGTSVADLAEVETRIRALAAAPGAGRE</sequence>
<keyword evidence="2" id="KW-0285">Flavoprotein</keyword>
<evidence type="ECO:0000256" key="1">
    <source>
        <dbReference type="ARBA" id="ARBA00001974"/>
    </source>
</evidence>
<name>A0A3N1H057_9PSEU</name>
<comment type="caution">
    <text evidence="5">The sequence shown here is derived from an EMBL/GenBank/DDBJ whole genome shotgun (WGS) entry which is preliminary data.</text>
</comment>
<reference evidence="5 6" key="1">
    <citation type="submission" date="2018-11" db="EMBL/GenBank/DDBJ databases">
        <title>Sequencing the genomes of 1000 actinobacteria strains.</title>
        <authorList>
            <person name="Klenk H.-P."/>
        </authorList>
    </citation>
    <scope>NUCLEOTIDE SEQUENCE [LARGE SCALE GENOMIC DNA]</scope>
    <source>
        <strain evidence="5 6">DSM 44231</strain>
    </source>
</reference>
<dbReference type="AlphaFoldDB" id="A0A3N1H057"/>
<dbReference type="InterPro" id="IPR036188">
    <property type="entry name" value="FAD/NAD-bd_sf"/>
</dbReference>
<dbReference type="GO" id="GO:0016709">
    <property type="term" value="F:oxidoreductase activity, acting on paired donors, with incorporation or reduction of molecular oxygen, NAD(P)H as one donor, and incorporation of one atom of oxygen"/>
    <property type="evidence" value="ECO:0007669"/>
    <property type="project" value="UniProtKB-ARBA"/>
</dbReference>
<evidence type="ECO:0000256" key="2">
    <source>
        <dbReference type="ARBA" id="ARBA00022630"/>
    </source>
</evidence>
<evidence type="ECO:0000259" key="4">
    <source>
        <dbReference type="Pfam" id="PF01494"/>
    </source>
</evidence>
<feature type="domain" description="FAD-binding" evidence="4">
    <location>
        <begin position="4"/>
        <end position="330"/>
    </location>
</feature>
<dbReference type="PANTHER" id="PTHR43004:SF19">
    <property type="entry name" value="BINDING MONOOXYGENASE, PUTATIVE (JCVI)-RELATED"/>
    <property type="match status" value="1"/>
</dbReference>
<organism evidence="5 6">
    <name type="scientific">Saccharothrix texasensis</name>
    <dbReference type="NCBI Taxonomy" id="103734"/>
    <lineage>
        <taxon>Bacteria</taxon>
        <taxon>Bacillati</taxon>
        <taxon>Actinomycetota</taxon>
        <taxon>Actinomycetes</taxon>
        <taxon>Pseudonocardiales</taxon>
        <taxon>Pseudonocardiaceae</taxon>
        <taxon>Saccharothrix</taxon>
    </lineage>
</organism>
<dbReference type="EMBL" id="RJKM01000001">
    <property type="protein sequence ID" value="ROP35859.1"/>
    <property type="molecule type" value="Genomic_DNA"/>
</dbReference>
<proteinExistence type="predicted"/>
<dbReference type="GO" id="GO:0071949">
    <property type="term" value="F:FAD binding"/>
    <property type="evidence" value="ECO:0007669"/>
    <property type="project" value="InterPro"/>
</dbReference>
<evidence type="ECO:0000313" key="5">
    <source>
        <dbReference type="EMBL" id="ROP35859.1"/>
    </source>
</evidence>
<dbReference type="Gene3D" id="3.30.70.2450">
    <property type="match status" value="1"/>
</dbReference>
<dbReference type="InterPro" id="IPR002938">
    <property type="entry name" value="FAD-bd"/>
</dbReference>